<accession>X1SWG2</accession>
<dbReference type="EMBL" id="BARW01002585">
    <property type="protein sequence ID" value="GAI72149.1"/>
    <property type="molecule type" value="Genomic_DNA"/>
</dbReference>
<gene>
    <name evidence="2" type="ORF">S12H4_07121</name>
</gene>
<dbReference type="Gene3D" id="1.10.730.20">
    <property type="match status" value="1"/>
</dbReference>
<reference evidence="2" key="1">
    <citation type="journal article" date="2014" name="Front. Microbiol.">
        <title>High frequency of phylogenetically diverse reductive dehalogenase-homologous genes in deep subseafloor sedimentary metagenomes.</title>
        <authorList>
            <person name="Kawai M."/>
            <person name="Futagami T."/>
            <person name="Toyoda A."/>
            <person name="Takaki Y."/>
            <person name="Nishi S."/>
            <person name="Hori S."/>
            <person name="Arai W."/>
            <person name="Tsubouchi T."/>
            <person name="Morono Y."/>
            <person name="Uchiyama I."/>
            <person name="Ito T."/>
            <person name="Fujiyama A."/>
            <person name="Inagaki F."/>
            <person name="Takami H."/>
        </authorList>
    </citation>
    <scope>NUCLEOTIDE SEQUENCE</scope>
    <source>
        <strain evidence="2">Expedition CK06-06</strain>
    </source>
</reference>
<proteinExistence type="predicted"/>
<dbReference type="GO" id="GO:0006418">
    <property type="term" value="P:tRNA aminoacylation for protein translation"/>
    <property type="evidence" value="ECO:0007669"/>
    <property type="project" value="InterPro"/>
</dbReference>
<organism evidence="2">
    <name type="scientific">marine sediment metagenome</name>
    <dbReference type="NCBI Taxonomy" id="412755"/>
    <lineage>
        <taxon>unclassified sequences</taxon>
        <taxon>metagenomes</taxon>
        <taxon>ecological metagenomes</taxon>
    </lineage>
</organism>
<dbReference type="AlphaFoldDB" id="X1SWG2"/>
<evidence type="ECO:0000313" key="2">
    <source>
        <dbReference type="EMBL" id="GAI72149.1"/>
    </source>
</evidence>
<protein>
    <recommendedName>
        <fullName evidence="1">Zinc finger FPG/IleRS-type domain-containing protein</fullName>
    </recommendedName>
</protein>
<feature type="non-terminal residue" evidence="2">
    <location>
        <position position="1"/>
    </location>
</feature>
<dbReference type="SUPFAM" id="SSF47323">
    <property type="entry name" value="Anticodon-binding domain of a subclass of class I aminoacyl-tRNA synthetases"/>
    <property type="match status" value="1"/>
</dbReference>
<dbReference type="InterPro" id="IPR010663">
    <property type="entry name" value="Znf_FPG/IleRS"/>
</dbReference>
<feature type="domain" description="Zinc finger FPG/IleRS-type" evidence="1">
    <location>
        <begin position="4"/>
        <end position="33"/>
    </location>
</feature>
<dbReference type="Pfam" id="PF06827">
    <property type="entry name" value="zf-FPG_IleRS"/>
    <property type="match status" value="1"/>
</dbReference>
<comment type="caution">
    <text evidence="2">The sequence shown here is derived from an EMBL/GenBank/DDBJ whole genome shotgun (WGS) entry which is preliminary data.</text>
</comment>
<name>X1SWG2_9ZZZZ</name>
<sequence>KAPGEKCERCWCYSETVGEDQRYTTTCEKCAKVIHNHFEE</sequence>
<evidence type="ECO:0000259" key="1">
    <source>
        <dbReference type="Pfam" id="PF06827"/>
    </source>
</evidence>
<dbReference type="InterPro" id="IPR009080">
    <property type="entry name" value="tRNAsynth_Ia_anticodon-bd"/>
</dbReference>
<dbReference type="GO" id="GO:0005524">
    <property type="term" value="F:ATP binding"/>
    <property type="evidence" value="ECO:0007669"/>
    <property type="project" value="InterPro"/>
</dbReference>
<dbReference type="GO" id="GO:0004812">
    <property type="term" value="F:aminoacyl-tRNA ligase activity"/>
    <property type="evidence" value="ECO:0007669"/>
    <property type="project" value="InterPro"/>
</dbReference>